<evidence type="ECO:0000256" key="3">
    <source>
        <dbReference type="ARBA" id="ARBA00022729"/>
    </source>
</evidence>
<dbReference type="PANTHER" id="PTHR30061:SF50">
    <property type="entry name" value="MALTOSE_MALTODEXTRIN-BINDING PERIPLASMIC PROTEIN"/>
    <property type="match status" value="1"/>
</dbReference>
<dbReference type="Proteomes" id="UP000006048">
    <property type="component" value="Chromosome"/>
</dbReference>
<dbReference type="GO" id="GO:0055052">
    <property type="term" value="C:ATP-binding cassette (ABC) transporter complex, substrate-binding subunit-containing"/>
    <property type="evidence" value="ECO:0007669"/>
    <property type="project" value="TreeGrafter"/>
</dbReference>
<sequence length="413" mass="45327">MLLWISFAAIILSAITCGQRPRSQSNGPRTLTLWHSYNNEETRVFNELLSDYQKQNPHIKIIAERVPFDGLLPKLTSAAIAHRTPDIARVDIGHIPRLAWGKAIEPLDLYGAEKLTQGMHRIAKPVASVTMPGKTASEIFAIPDQLTTVALYYNKDLMAAAAVQIPRTLGELRAIGKKFSARGKSSKALAINSSLWWIMPWLFLHDAQVLSPQLDKCLLGSGEAVATLEYLRELYTEGVEAGAWLSGAINPDQGFMTGRYAMILSGPWNLQTFSKINFGLSLVPGNGKLRSASNIGGSAMVVFAASREKQESYRLLEYLVSEPVQIKWIQGTGQLSVNPAANRAMAALFSKELKVFLEQLDYAGARPALPGYDALESIVAPYLYAALDGSLTSREALKRACTDVEKNLLIPNR</sequence>
<dbReference type="SUPFAM" id="SSF53850">
    <property type="entry name" value="Periplasmic binding protein-like II"/>
    <property type="match status" value="1"/>
</dbReference>
<keyword evidence="3" id="KW-0732">Signal</keyword>
<dbReference type="GO" id="GO:0042956">
    <property type="term" value="P:maltodextrin transmembrane transport"/>
    <property type="evidence" value="ECO:0007669"/>
    <property type="project" value="TreeGrafter"/>
</dbReference>
<comment type="similarity">
    <text evidence="1">Belongs to the bacterial solute-binding protein 1 family.</text>
</comment>
<dbReference type="GO" id="GO:0015768">
    <property type="term" value="P:maltose transport"/>
    <property type="evidence" value="ECO:0007669"/>
    <property type="project" value="TreeGrafter"/>
</dbReference>
<dbReference type="STRING" id="869212.Turpa_0722"/>
<dbReference type="Pfam" id="PF13416">
    <property type="entry name" value="SBP_bac_8"/>
    <property type="match status" value="1"/>
</dbReference>
<dbReference type="AlphaFoldDB" id="I4B266"/>
<keyword evidence="2" id="KW-0813">Transport</keyword>
<evidence type="ECO:0000313" key="4">
    <source>
        <dbReference type="EMBL" id="AFM11373.1"/>
    </source>
</evidence>
<accession>I4B266</accession>
<dbReference type="PANTHER" id="PTHR30061">
    <property type="entry name" value="MALTOSE-BINDING PERIPLASMIC PROTEIN"/>
    <property type="match status" value="1"/>
</dbReference>
<evidence type="ECO:0000256" key="2">
    <source>
        <dbReference type="ARBA" id="ARBA00022448"/>
    </source>
</evidence>
<organism evidence="4 5">
    <name type="scientific">Turneriella parva (strain ATCC BAA-1111 / DSM 21527 / NCTC 11395 / H)</name>
    <name type="common">Leptospira parva</name>
    <dbReference type="NCBI Taxonomy" id="869212"/>
    <lineage>
        <taxon>Bacteria</taxon>
        <taxon>Pseudomonadati</taxon>
        <taxon>Spirochaetota</taxon>
        <taxon>Spirochaetia</taxon>
        <taxon>Leptospirales</taxon>
        <taxon>Leptospiraceae</taxon>
        <taxon>Turneriella</taxon>
    </lineage>
</organism>
<reference evidence="4 5" key="1">
    <citation type="submission" date="2012-06" db="EMBL/GenBank/DDBJ databases">
        <title>The complete chromosome of genome of Turneriella parva DSM 21527.</title>
        <authorList>
            <consortium name="US DOE Joint Genome Institute (JGI-PGF)"/>
            <person name="Lucas S."/>
            <person name="Han J."/>
            <person name="Lapidus A."/>
            <person name="Bruce D."/>
            <person name="Goodwin L."/>
            <person name="Pitluck S."/>
            <person name="Peters L."/>
            <person name="Kyrpides N."/>
            <person name="Mavromatis K."/>
            <person name="Ivanova N."/>
            <person name="Mikhailova N."/>
            <person name="Chertkov O."/>
            <person name="Detter J.C."/>
            <person name="Tapia R."/>
            <person name="Han C."/>
            <person name="Land M."/>
            <person name="Hauser L."/>
            <person name="Markowitz V."/>
            <person name="Cheng J.-F."/>
            <person name="Hugenholtz P."/>
            <person name="Woyke T."/>
            <person name="Wu D."/>
            <person name="Gronow S."/>
            <person name="Wellnitz S."/>
            <person name="Brambilla E."/>
            <person name="Klenk H.-P."/>
            <person name="Eisen J.A."/>
        </authorList>
    </citation>
    <scope>NUCLEOTIDE SEQUENCE [LARGE SCALE GENOMIC DNA]</scope>
    <source>
        <strain evidence="5">ATCC BAA-1111 / DSM 21527 / NCTC 11395 / H</strain>
    </source>
</reference>
<dbReference type="Gene3D" id="3.40.190.10">
    <property type="entry name" value="Periplasmic binding protein-like II"/>
    <property type="match status" value="1"/>
</dbReference>
<evidence type="ECO:0000256" key="1">
    <source>
        <dbReference type="ARBA" id="ARBA00008520"/>
    </source>
</evidence>
<name>I4B266_TURPD</name>
<dbReference type="InterPro" id="IPR006059">
    <property type="entry name" value="SBP"/>
</dbReference>
<dbReference type="GO" id="GO:1901982">
    <property type="term" value="F:maltose binding"/>
    <property type="evidence" value="ECO:0007669"/>
    <property type="project" value="TreeGrafter"/>
</dbReference>
<gene>
    <name evidence="4" type="ordered locus">Turpa_0722</name>
</gene>
<protein>
    <submittedName>
        <fullName evidence="4">Carbohydrate ABC transporter substrate-binding protein, CUT1 family</fullName>
    </submittedName>
</protein>
<proteinExistence type="inferred from homology"/>
<dbReference type="HOGENOM" id="CLU_031285_10_4_12"/>
<keyword evidence="5" id="KW-1185">Reference proteome</keyword>
<evidence type="ECO:0000313" key="5">
    <source>
        <dbReference type="Proteomes" id="UP000006048"/>
    </source>
</evidence>
<dbReference type="EMBL" id="CP002959">
    <property type="protein sequence ID" value="AFM11373.1"/>
    <property type="molecule type" value="Genomic_DNA"/>
</dbReference>
<dbReference type="KEGG" id="tpx:Turpa_0722"/>